<dbReference type="AlphaFoldDB" id="A0A9W9KPL0"/>
<keyword evidence="2" id="KW-1185">Reference proteome</keyword>
<dbReference type="Proteomes" id="UP001149165">
    <property type="component" value="Unassembled WGS sequence"/>
</dbReference>
<evidence type="ECO:0000313" key="1">
    <source>
        <dbReference type="EMBL" id="KAJ5113655.1"/>
    </source>
</evidence>
<organism evidence="1 2">
    <name type="scientific">Penicillium angulare</name>
    <dbReference type="NCBI Taxonomy" id="116970"/>
    <lineage>
        <taxon>Eukaryota</taxon>
        <taxon>Fungi</taxon>
        <taxon>Dikarya</taxon>
        <taxon>Ascomycota</taxon>
        <taxon>Pezizomycotina</taxon>
        <taxon>Eurotiomycetes</taxon>
        <taxon>Eurotiomycetidae</taxon>
        <taxon>Eurotiales</taxon>
        <taxon>Aspergillaceae</taxon>
        <taxon>Penicillium</taxon>
    </lineage>
</organism>
<reference evidence="1" key="2">
    <citation type="journal article" date="2023" name="IMA Fungus">
        <title>Comparative genomic study of the Penicillium genus elucidates a diverse pangenome and 15 lateral gene transfer events.</title>
        <authorList>
            <person name="Petersen C."/>
            <person name="Sorensen T."/>
            <person name="Nielsen M.R."/>
            <person name="Sondergaard T.E."/>
            <person name="Sorensen J.L."/>
            <person name="Fitzpatrick D.A."/>
            <person name="Frisvad J.C."/>
            <person name="Nielsen K.L."/>
        </authorList>
    </citation>
    <scope>NUCLEOTIDE SEQUENCE</scope>
    <source>
        <strain evidence="1">IBT 30069</strain>
    </source>
</reference>
<reference evidence="1" key="1">
    <citation type="submission" date="2022-11" db="EMBL/GenBank/DDBJ databases">
        <authorList>
            <person name="Petersen C."/>
        </authorList>
    </citation>
    <scope>NUCLEOTIDE SEQUENCE</scope>
    <source>
        <strain evidence="1">IBT 30069</strain>
    </source>
</reference>
<proteinExistence type="predicted"/>
<protein>
    <submittedName>
        <fullName evidence="1">Uncharacterized protein</fullName>
    </submittedName>
</protein>
<gene>
    <name evidence="1" type="ORF">N7456_002189</name>
</gene>
<accession>A0A9W9KPL0</accession>
<comment type="caution">
    <text evidence="1">The sequence shown here is derived from an EMBL/GenBank/DDBJ whole genome shotgun (WGS) entry which is preliminary data.</text>
</comment>
<dbReference type="OrthoDB" id="4177740at2759"/>
<dbReference type="EMBL" id="JAPQKH010000002">
    <property type="protein sequence ID" value="KAJ5113655.1"/>
    <property type="molecule type" value="Genomic_DNA"/>
</dbReference>
<evidence type="ECO:0000313" key="2">
    <source>
        <dbReference type="Proteomes" id="UP001149165"/>
    </source>
</evidence>
<name>A0A9W9KPL0_9EURO</name>
<sequence length="275" mass="31970">MFVIADEPNGRYNMRVSLWQLQKKLEADTATQLFDLQQLKRLNIHVQGLSLDDRGSAQSPRFFTPYLTAPFPNDDCLAKIEEDLGHPDESELSSHHNFSREFCRIWSDYMGRQIEETLIPEETSRWSMNVSAKLFHTLRFRGTPTSPNWERGCNSVLIEKCNDQASPHMKAAIIINDNEGDSHFYRGEILTVLYLIVWQMRELLLIPHIKIPVLVLSIIGSRGRLIEAFYENGKLVLRATQLYDLTKDTAVHFQRFADWWCSLPTGETLDRTWKR</sequence>